<dbReference type="InterPro" id="IPR004154">
    <property type="entry name" value="Anticodon-bd"/>
</dbReference>
<dbReference type="AlphaFoldDB" id="A0AAT9GP43"/>
<proteinExistence type="predicted"/>
<dbReference type="GeneID" id="92353462"/>
<keyword evidence="1" id="KW-0963">Cytoplasm</keyword>
<dbReference type="Pfam" id="PF08915">
    <property type="entry name" value="tRNA-Thr_ED"/>
    <property type="match status" value="1"/>
</dbReference>
<name>A0AAT9GP43_9CREN</name>
<feature type="domain" description="Threonyl-tRNA synthetase editing" evidence="4">
    <location>
        <begin position="1"/>
        <end position="134"/>
    </location>
</feature>
<dbReference type="NCBIfam" id="NF011500">
    <property type="entry name" value="PRK14938.1"/>
    <property type="match status" value="1"/>
</dbReference>
<dbReference type="Gene3D" id="3.40.50.800">
    <property type="entry name" value="Anticodon-binding domain"/>
    <property type="match status" value="1"/>
</dbReference>
<protein>
    <submittedName>
        <fullName evidence="5">Threonyl-tRNA synthetase editing domain-containing protein</fullName>
    </submittedName>
</protein>
<dbReference type="PANTHER" id="PTHR11451:SF44">
    <property type="entry name" value="THREONINE--TRNA LIGASE, CHLOROPLASTIC_MITOCHONDRIAL 2"/>
    <property type="match status" value="1"/>
</dbReference>
<sequence>MIILLIHASDFSFSIKEKAIKNPEEPKLQSLQKQNVLVAFTTVEKGDDEEIVERAVKEILNVYSQVKASSIVIYPYAHLSDNLESPSLAISILERMEKKIKESNVEVYRTPFGWYKQFMINCYGHPLSELSKRIRHEIEYQKSDELSICEKFGFPSSPHAYFMRNAVLEFLRMKSNALSITQDEEFGESEISVIYKEPLGRRLPCINESPHILVRVKNKIEGIPDSFSDSKNIYQIVKEGKGYFEYDVNLLTYYFILSSQKESPPVLPLWLSPIQVRIVPVKSEFVNDAISIAEKLNARVDIDDLQDGLGGKIARAGKEWVPYVIVLGEREVKTLSLTVKVRKRSEQRSYTIDELNREIESEDTLRLKSNLPLMLSRRNKKYQTLK</sequence>
<dbReference type="RefSeq" id="WP_369610799.1">
    <property type="nucleotide sequence ID" value="NZ_AP031322.1"/>
</dbReference>
<evidence type="ECO:0000256" key="2">
    <source>
        <dbReference type="ARBA" id="ARBA00022917"/>
    </source>
</evidence>
<reference evidence="5" key="1">
    <citation type="submission" date="2024-03" db="EMBL/GenBank/DDBJ databases">
        <title>Complete genome sequence of Sulfurisphaera javensis strain KD-1.</title>
        <authorList>
            <person name="Sakai H."/>
            <person name="Nur N."/>
            <person name="Suwanto A."/>
            <person name="Kurosawa N."/>
        </authorList>
    </citation>
    <scope>NUCLEOTIDE SEQUENCE</scope>
    <source>
        <strain evidence="5">KD-1</strain>
    </source>
</reference>
<dbReference type="GO" id="GO:0005524">
    <property type="term" value="F:ATP binding"/>
    <property type="evidence" value="ECO:0007669"/>
    <property type="project" value="InterPro"/>
</dbReference>
<feature type="domain" description="Anticodon-binding" evidence="3">
    <location>
        <begin position="275"/>
        <end position="360"/>
    </location>
</feature>
<dbReference type="PANTHER" id="PTHR11451">
    <property type="entry name" value="THREONINE-TRNA LIGASE"/>
    <property type="match status" value="1"/>
</dbReference>
<dbReference type="GO" id="GO:0005737">
    <property type="term" value="C:cytoplasm"/>
    <property type="evidence" value="ECO:0007669"/>
    <property type="project" value="InterPro"/>
</dbReference>
<evidence type="ECO:0000256" key="1">
    <source>
        <dbReference type="ARBA" id="ARBA00022490"/>
    </source>
</evidence>
<evidence type="ECO:0000259" key="3">
    <source>
        <dbReference type="Pfam" id="PF03129"/>
    </source>
</evidence>
<dbReference type="GO" id="GO:0004829">
    <property type="term" value="F:threonine-tRNA ligase activity"/>
    <property type="evidence" value="ECO:0007669"/>
    <property type="project" value="InterPro"/>
</dbReference>
<accession>A0AAT9GP43</accession>
<dbReference type="KEGG" id="sjv:SJAV_05310"/>
<dbReference type="GO" id="GO:0006435">
    <property type="term" value="P:threonyl-tRNA aminoacylation"/>
    <property type="evidence" value="ECO:0007669"/>
    <property type="project" value="TreeGrafter"/>
</dbReference>
<dbReference type="EMBL" id="AP031322">
    <property type="protein sequence ID" value="BFH72587.1"/>
    <property type="molecule type" value="Genomic_DNA"/>
</dbReference>
<dbReference type="SUPFAM" id="SSF52954">
    <property type="entry name" value="Class II aaRS ABD-related"/>
    <property type="match status" value="1"/>
</dbReference>
<dbReference type="Gene3D" id="3.50.80.10">
    <property type="entry name" value="D-tyrosyl-tRNA(Tyr) deacylase"/>
    <property type="match status" value="1"/>
</dbReference>
<dbReference type="GO" id="GO:0008270">
    <property type="term" value="F:zinc ion binding"/>
    <property type="evidence" value="ECO:0007669"/>
    <property type="project" value="InterPro"/>
</dbReference>
<gene>
    <name evidence="5" type="ORF">SJAV_05310</name>
</gene>
<evidence type="ECO:0000259" key="4">
    <source>
        <dbReference type="Pfam" id="PF08915"/>
    </source>
</evidence>
<keyword evidence="2" id="KW-0648">Protein biosynthesis</keyword>
<evidence type="ECO:0000313" key="5">
    <source>
        <dbReference type="EMBL" id="BFH72587.1"/>
    </source>
</evidence>
<dbReference type="InterPro" id="IPR036621">
    <property type="entry name" value="Anticodon-bd_dom_sf"/>
</dbReference>
<dbReference type="Pfam" id="PF03129">
    <property type="entry name" value="HGTP_anticodon"/>
    <property type="match status" value="1"/>
</dbReference>
<dbReference type="InterPro" id="IPR023509">
    <property type="entry name" value="DTD-like_sf"/>
</dbReference>
<organism evidence="5">
    <name type="scientific">Sulfurisphaera javensis</name>
    <dbReference type="NCBI Taxonomy" id="2049879"/>
    <lineage>
        <taxon>Archaea</taxon>
        <taxon>Thermoproteota</taxon>
        <taxon>Thermoprotei</taxon>
        <taxon>Sulfolobales</taxon>
        <taxon>Sulfolobaceae</taxon>
        <taxon>Sulfurisphaera</taxon>
    </lineage>
</organism>
<dbReference type="InterPro" id="IPR015011">
    <property type="entry name" value="Threonyl-tRNA_syn_edit_dom_arc"/>
</dbReference>